<name>A0ABT2TC74_9FIRM</name>
<dbReference type="EMBL" id="JAOQJX010000009">
    <property type="protein sequence ID" value="MCU6747462.1"/>
    <property type="molecule type" value="Genomic_DNA"/>
</dbReference>
<dbReference type="Proteomes" id="UP001652394">
    <property type="component" value="Unassembled WGS sequence"/>
</dbReference>
<comment type="caution">
    <text evidence="2">The sequence shown here is derived from an EMBL/GenBank/DDBJ whole genome shotgun (WGS) entry which is preliminary data.</text>
</comment>
<dbReference type="Gene3D" id="3.90.1200.10">
    <property type="match status" value="1"/>
</dbReference>
<dbReference type="PANTHER" id="PTHR21310">
    <property type="entry name" value="AMINOGLYCOSIDE PHOSPHOTRANSFERASE-RELATED-RELATED"/>
    <property type="match status" value="1"/>
</dbReference>
<dbReference type="InterPro" id="IPR002575">
    <property type="entry name" value="Aminoglycoside_PTrfase"/>
</dbReference>
<evidence type="ECO:0000259" key="1">
    <source>
        <dbReference type="Pfam" id="PF01636"/>
    </source>
</evidence>
<dbReference type="InterPro" id="IPR051678">
    <property type="entry name" value="AGP_Transferase"/>
</dbReference>
<proteinExistence type="predicted"/>
<reference evidence="2 3" key="1">
    <citation type="journal article" date="2021" name="ISME Commun">
        <title>Automated analysis of genomic sequences facilitates high-throughput and comprehensive description of bacteria.</title>
        <authorList>
            <person name="Hitch T.C.A."/>
        </authorList>
    </citation>
    <scope>NUCLEOTIDE SEQUENCE [LARGE SCALE GENOMIC DNA]</scope>
    <source>
        <strain evidence="2 3">H2_18</strain>
    </source>
</reference>
<dbReference type="SUPFAM" id="SSF56112">
    <property type="entry name" value="Protein kinase-like (PK-like)"/>
    <property type="match status" value="1"/>
</dbReference>
<protein>
    <submittedName>
        <fullName evidence="2">Aminoglycoside phosphotransferase family protein</fullName>
    </submittedName>
</protein>
<dbReference type="Pfam" id="PF01636">
    <property type="entry name" value="APH"/>
    <property type="match status" value="1"/>
</dbReference>
<keyword evidence="3" id="KW-1185">Reference proteome</keyword>
<sequence>MKLENKNLIVQRPYKEVYKCDDMIVKVFKESHPKADVFNEALITARIEETGLDIPKVKEVFQVDKKWAIAIEYKDGKTLEEMMESDKKNLDKYMSDFVDLQLEIHTKTSPLLKGMKDKLVRQINSLKELDATNRYELLTRLESMPKHNKVCHGDFNPSNVIVGKNGKMTVVDWAHATQGNASADAAMTYLLFALKDQETADLYMKLFCQKSDTPRQYVQQWLPIVAAAQLTKNNELEKEFLMKWIDVIDYQ</sequence>
<dbReference type="InterPro" id="IPR011009">
    <property type="entry name" value="Kinase-like_dom_sf"/>
</dbReference>
<gene>
    <name evidence="2" type="ORF">OCV51_07310</name>
</gene>
<organism evidence="2 3">
    <name type="scientific">Faecalicatena acetigenes</name>
    <dbReference type="NCBI Taxonomy" id="2981790"/>
    <lineage>
        <taxon>Bacteria</taxon>
        <taxon>Bacillati</taxon>
        <taxon>Bacillota</taxon>
        <taxon>Clostridia</taxon>
        <taxon>Lachnospirales</taxon>
        <taxon>Lachnospiraceae</taxon>
        <taxon>Faecalicatena</taxon>
    </lineage>
</organism>
<dbReference type="RefSeq" id="WP_059067955.1">
    <property type="nucleotide sequence ID" value="NZ_JAOQJX010000009.1"/>
</dbReference>
<evidence type="ECO:0000313" key="3">
    <source>
        <dbReference type="Proteomes" id="UP001652394"/>
    </source>
</evidence>
<accession>A0ABT2TC74</accession>
<evidence type="ECO:0000313" key="2">
    <source>
        <dbReference type="EMBL" id="MCU6747462.1"/>
    </source>
</evidence>
<feature type="domain" description="Aminoglycoside phosphotransferase" evidence="1">
    <location>
        <begin position="22"/>
        <end position="198"/>
    </location>
</feature>